<dbReference type="InterPro" id="IPR036388">
    <property type="entry name" value="WH-like_DNA-bd_sf"/>
</dbReference>
<name>A0ABW5K6R8_9FLAO</name>
<dbReference type="EMBL" id="JBHULG010000001">
    <property type="protein sequence ID" value="MFD2544562.1"/>
    <property type="molecule type" value="Genomic_DNA"/>
</dbReference>
<keyword evidence="7" id="KW-1185">Reference proteome</keyword>
<reference evidence="7" key="1">
    <citation type="journal article" date="2019" name="Int. J. Syst. Evol. Microbiol.">
        <title>The Global Catalogue of Microorganisms (GCM) 10K type strain sequencing project: providing services to taxonomists for standard genome sequencing and annotation.</title>
        <authorList>
            <consortium name="The Broad Institute Genomics Platform"/>
            <consortium name="The Broad Institute Genome Sequencing Center for Infectious Disease"/>
            <person name="Wu L."/>
            <person name="Ma J."/>
        </authorList>
    </citation>
    <scope>NUCLEOTIDE SEQUENCE [LARGE SCALE GENOMIC DNA]</scope>
    <source>
        <strain evidence="7">KCTC 52204</strain>
    </source>
</reference>
<feature type="domain" description="HTH lysR-type" evidence="5">
    <location>
        <begin position="2"/>
        <end position="59"/>
    </location>
</feature>
<organism evidence="6 7">
    <name type="scientific">Kaistella montana</name>
    <dbReference type="NCBI Taxonomy" id="1849733"/>
    <lineage>
        <taxon>Bacteria</taxon>
        <taxon>Pseudomonadati</taxon>
        <taxon>Bacteroidota</taxon>
        <taxon>Flavobacteriia</taxon>
        <taxon>Flavobacteriales</taxon>
        <taxon>Weeksellaceae</taxon>
        <taxon>Chryseobacterium group</taxon>
        <taxon>Kaistella</taxon>
    </lineage>
</organism>
<dbReference type="SUPFAM" id="SSF53850">
    <property type="entry name" value="Periplasmic binding protein-like II"/>
    <property type="match status" value="1"/>
</dbReference>
<dbReference type="PRINTS" id="PR00039">
    <property type="entry name" value="HTHLYSR"/>
</dbReference>
<dbReference type="SUPFAM" id="SSF46785">
    <property type="entry name" value="Winged helix' DNA-binding domain"/>
    <property type="match status" value="1"/>
</dbReference>
<evidence type="ECO:0000313" key="7">
    <source>
        <dbReference type="Proteomes" id="UP001597394"/>
    </source>
</evidence>
<comment type="caution">
    <text evidence="6">The sequence shown here is derived from an EMBL/GenBank/DDBJ whole genome shotgun (WGS) entry which is preliminary data.</text>
</comment>
<dbReference type="Pfam" id="PF00126">
    <property type="entry name" value="HTH_1"/>
    <property type="match status" value="1"/>
</dbReference>
<comment type="similarity">
    <text evidence="1">Belongs to the LysR transcriptional regulatory family.</text>
</comment>
<keyword evidence="3" id="KW-0238">DNA-binding</keyword>
<dbReference type="PROSITE" id="PS50931">
    <property type="entry name" value="HTH_LYSR"/>
    <property type="match status" value="1"/>
</dbReference>
<dbReference type="RefSeq" id="WP_255927700.1">
    <property type="nucleotide sequence ID" value="NZ_JANFQP010000001.1"/>
</dbReference>
<proteinExistence type="inferred from homology"/>
<evidence type="ECO:0000256" key="3">
    <source>
        <dbReference type="ARBA" id="ARBA00023125"/>
    </source>
</evidence>
<dbReference type="InterPro" id="IPR000847">
    <property type="entry name" value="LysR_HTH_N"/>
</dbReference>
<gene>
    <name evidence="6" type="ORF">ACFSO8_03710</name>
</gene>
<evidence type="ECO:0000313" key="6">
    <source>
        <dbReference type="EMBL" id="MFD2544562.1"/>
    </source>
</evidence>
<keyword evidence="4" id="KW-0804">Transcription</keyword>
<sequence>MVNLEWYRTFKGIFENGTLTKTAEALFTSQPGVSLHLNALESYVGKKLFDRTPRKMIPTENGKILYQYIYEAINQLESAEQHFKKSSQKMKPSLNMGMCSETFQFVLEDEIPHFDFDLSAKVGELSDLLKDLNNGILDLVITPKKSEKTDSSVSYKPFAKERIVLIAGKNTETKVIQNLIDNKNMKELESFLQQQKWYSAANEMEHFRRFWFDNFKKNPAFKPNFILPNINSVIRCLSNNEGFAIVPEFLCKEVFRNKSVKHVWNGSNFTENPLYFAYRTDLQFKKELSQVEEIFKVKMN</sequence>
<protein>
    <submittedName>
        <fullName evidence="6">LysR family transcriptional regulator</fullName>
    </submittedName>
</protein>
<dbReference type="Gene3D" id="3.40.190.290">
    <property type="match status" value="1"/>
</dbReference>
<evidence type="ECO:0000256" key="2">
    <source>
        <dbReference type="ARBA" id="ARBA00023015"/>
    </source>
</evidence>
<evidence type="ECO:0000259" key="5">
    <source>
        <dbReference type="PROSITE" id="PS50931"/>
    </source>
</evidence>
<evidence type="ECO:0000256" key="1">
    <source>
        <dbReference type="ARBA" id="ARBA00009437"/>
    </source>
</evidence>
<evidence type="ECO:0000256" key="4">
    <source>
        <dbReference type="ARBA" id="ARBA00023163"/>
    </source>
</evidence>
<dbReference type="InterPro" id="IPR005119">
    <property type="entry name" value="LysR_subst-bd"/>
</dbReference>
<keyword evidence="2" id="KW-0805">Transcription regulation</keyword>
<dbReference type="Proteomes" id="UP001597394">
    <property type="component" value="Unassembled WGS sequence"/>
</dbReference>
<dbReference type="PANTHER" id="PTHR30126:SF64">
    <property type="entry name" value="HTH-TYPE TRANSCRIPTIONAL REGULATOR CITR"/>
    <property type="match status" value="1"/>
</dbReference>
<dbReference type="InterPro" id="IPR036390">
    <property type="entry name" value="WH_DNA-bd_sf"/>
</dbReference>
<dbReference type="Pfam" id="PF03466">
    <property type="entry name" value="LysR_substrate"/>
    <property type="match status" value="1"/>
</dbReference>
<accession>A0ABW5K6R8</accession>
<dbReference type="PANTHER" id="PTHR30126">
    <property type="entry name" value="HTH-TYPE TRANSCRIPTIONAL REGULATOR"/>
    <property type="match status" value="1"/>
</dbReference>
<dbReference type="Gene3D" id="1.10.10.10">
    <property type="entry name" value="Winged helix-like DNA-binding domain superfamily/Winged helix DNA-binding domain"/>
    <property type="match status" value="1"/>
</dbReference>